<evidence type="ECO:0000313" key="2">
    <source>
        <dbReference type="Proteomes" id="UP000004095"/>
    </source>
</evidence>
<name>A1ZI22_MICM2</name>
<dbReference type="RefSeq" id="WP_002695813.1">
    <property type="nucleotide sequence ID" value="NZ_AAWS01000008.1"/>
</dbReference>
<reference evidence="1 2" key="1">
    <citation type="submission" date="2007-01" db="EMBL/GenBank/DDBJ databases">
        <authorList>
            <person name="Haygood M."/>
            <person name="Podell S."/>
            <person name="Anderson C."/>
            <person name="Hopkinson B."/>
            <person name="Roe K."/>
            <person name="Barbeau K."/>
            <person name="Gaasterland T."/>
            <person name="Ferriera S."/>
            <person name="Johnson J."/>
            <person name="Kravitz S."/>
            <person name="Beeson K."/>
            <person name="Sutton G."/>
            <person name="Rogers Y.-H."/>
            <person name="Friedman R."/>
            <person name="Frazier M."/>
            <person name="Venter J.C."/>
        </authorList>
    </citation>
    <scope>NUCLEOTIDE SEQUENCE [LARGE SCALE GENOMIC DNA]</scope>
    <source>
        <strain evidence="1 2">ATCC 23134</strain>
    </source>
</reference>
<gene>
    <name evidence="1" type="ORF">M23134_05512</name>
</gene>
<comment type="caution">
    <text evidence="1">The sequence shown here is derived from an EMBL/GenBank/DDBJ whole genome shotgun (WGS) entry which is preliminary data.</text>
</comment>
<protein>
    <submittedName>
        <fullName evidence="1">Cryptic phage CTXphi transcriptional repressor RstR</fullName>
    </submittedName>
</protein>
<sequence>MRTSGDLSLEATNAIAKYFEMTIDELVNFDGNVPEEITIGDKSLTEKVKLIALLDEDEKNVVFKMIDAFLTKKKFKEFFEQQLAS</sequence>
<dbReference type="EMBL" id="AAWS01000008">
    <property type="protein sequence ID" value="EAY30179.1"/>
    <property type="molecule type" value="Genomic_DNA"/>
</dbReference>
<accession>A1ZI22</accession>
<dbReference type="Proteomes" id="UP000004095">
    <property type="component" value="Unassembled WGS sequence"/>
</dbReference>
<proteinExistence type="predicted"/>
<evidence type="ECO:0000313" key="1">
    <source>
        <dbReference type="EMBL" id="EAY30179.1"/>
    </source>
</evidence>
<dbReference type="AlphaFoldDB" id="A1ZI22"/>
<dbReference type="eggNOG" id="COG1396">
    <property type="taxonomic scope" value="Bacteria"/>
</dbReference>
<organism evidence="1 2">
    <name type="scientific">Microscilla marina ATCC 23134</name>
    <dbReference type="NCBI Taxonomy" id="313606"/>
    <lineage>
        <taxon>Bacteria</taxon>
        <taxon>Pseudomonadati</taxon>
        <taxon>Bacteroidota</taxon>
        <taxon>Cytophagia</taxon>
        <taxon>Cytophagales</taxon>
        <taxon>Microscillaceae</taxon>
        <taxon>Microscilla</taxon>
    </lineage>
</organism>
<keyword evidence="2" id="KW-1185">Reference proteome</keyword>